<sequence length="265" mass="28950">MWMSLQGAAPAVPDGPERSDAVRRAVQLRWADVDALGHVNNVAYAAYFEDAHRAFLEDGLAVTRQAVTYLRPLMFGTGATIATRAWVDPSPQEPVVLAELCEEGTGSPRVHARSRAVLGSPPSRSQGERPSVAPIVVERGHHLRVAVRVADLSPRGDVADTAVFEFLQEARIALMAEMDLEPTSTVVAQKDVHFHRPAPEHWESVEMWSWVSRIGNRSMAIDSVVASGATIVARGSSTLVFFDARAQRSVTPPESVTRALRSWQL</sequence>
<gene>
    <name evidence="3" type="ORF">BJ958_003517</name>
</gene>
<evidence type="ECO:0000256" key="1">
    <source>
        <dbReference type="ARBA" id="ARBA00005953"/>
    </source>
</evidence>
<reference evidence="3 4" key="1">
    <citation type="submission" date="2020-07" db="EMBL/GenBank/DDBJ databases">
        <title>Sequencing the genomes of 1000 actinobacteria strains.</title>
        <authorList>
            <person name="Klenk H.-P."/>
        </authorList>
    </citation>
    <scope>NUCLEOTIDE SEQUENCE [LARGE SCALE GENOMIC DNA]</scope>
    <source>
        <strain evidence="3 4">DSM 19082</strain>
    </source>
</reference>
<dbReference type="PANTHER" id="PTHR31793:SF27">
    <property type="entry name" value="NOVEL THIOESTERASE SUPERFAMILY DOMAIN AND SAPOSIN A-TYPE DOMAIN CONTAINING PROTEIN (0610012H03RIK)"/>
    <property type="match status" value="1"/>
</dbReference>
<dbReference type="AlphaFoldDB" id="A0A852REG3"/>
<name>A0A852REG3_9ACTN</name>
<organism evidence="3 4">
    <name type="scientific">Nocardioides kongjuensis</name>
    <dbReference type="NCBI Taxonomy" id="349522"/>
    <lineage>
        <taxon>Bacteria</taxon>
        <taxon>Bacillati</taxon>
        <taxon>Actinomycetota</taxon>
        <taxon>Actinomycetes</taxon>
        <taxon>Propionibacteriales</taxon>
        <taxon>Nocardioidaceae</taxon>
        <taxon>Nocardioides</taxon>
    </lineage>
</organism>
<dbReference type="InterPro" id="IPR029069">
    <property type="entry name" value="HotDog_dom_sf"/>
</dbReference>
<dbReference type="Pfam" id="PF13279">
    <property type="entry name" value="4HBT_2"/>
    <property type="match status" value="2"/>
</dbReference>
<proteinExistence type="inferred from homology"/>
<comment type="similarity">
    <text evidence="1">Belongs to the 4-hydroxybenzoyl-CoA thioesterase family.</text>
</comment>
<dbReference type="GO" id="GO:0047617">
    <property type="term" value="F:fatty acyl-CoA hydrolase activity"/>
    <property type="evidence" value="ECO:0007669"/>
    <property type="project" value="TreeGrafter"/>
</dbReference>
<comment type="caution">
    <text evidence="3">The sequence shown here is derived from an EMBL/GenBank/DDBJ whole genome shotgun (WGS) entry which is preliminary data.</text>
</comment>
<protein>
    <submittedName>
        <fullName evidence="3">Acyl-CoA thioester hydrolase</fullName>
        <ecNumber evidence="3">3.1.2.-</ecNumber>
    </submittedName>
</protein>
<dbReference type="CDD" id="cd00586">
    <property type="entry name" value="4HBT"/>
    <property type="match status" value="2"/>
</dbReference>
<dbReference type="InterPro" id="IPR050563">
    <property type="entry name" value="4-hydroxybenzoyl-CoA_TE"/>
</dbReference>
<dbReference type="SUPFAM" id="SSF54637">
    <property type="entry name" value="Thioesterase/thiol ester dehydrase-isomerase"/>
    <property type="match status" value="2"/>
</dbReference>
<evidence type="ECO:0000313" key="4">
    <source>
        <dbReference type="Proteomes" id="UP000582231"/>
    </source>
</evidence>
<evidence type="ECO:0000313" key="3">
    <source>
        <dbReference type="EMBL" id="NYD31971.1"/>
    </source>
</evidence>
<keyword evidence="4" id="KW-1185">Reference proteome</keyword>
<keyword evidence="2 3" id="KW-0378">Hydrolase</keyword>
<accession>A0A852REG3</accession>
<dbReference type="EMBL" id="JACCBF010000001">
    <property type="protein sequence ID" value="NYD31971.1"/>
    <property type="molecule type" value="Genomic_DNA"/>
</dbReference>
<evidence type="ECO:0000256" key="2">
    <source>
        <dbReference type="ARBA" id="ARBA00022801"/>
    </source>
</evidence>
<dbReference type="RefSeq" id="WP_179728213.1">
    <property type="nucleotide sequence ID" value="NZ_BAABEF010000001.1"/>
</dbReference>
<dbReference type="PANTHER" id="PTHR31793">
    <property type="entry name" value="4-HYDROXYBENZOYL-COA THIOESTERASE FAMILY MEMBER"/>
    <property type="match status" value="1"/>
</dbReference>
<dbReference type="Gene3D" id="3.10.129.10">
    <property type="entry name" value="Hotdog Thioesterase"/>
    <property type="match status" value="2"/>
</dbReference>
<dbReference type="Proteomes" id="UP000582231">
    <property type="component" value="Unassembled WGS sequence"/>
</dbReference>
<dbReference type="EC" id="3.1.2.-" evidence="3"/>